<protein>
    <recommendedName>
        <fullName evidence="3">DUF4331 domain-containing protein</fullName>
    </recommendedName>
</protein>
<evidence type="ECO:0008006" key="3">
    <source>
        <dbReference type="Google" id="ProtNLM"/>
    </source>
</evidence>
<proteinExistence type="predicted"/>
<comment type="caution">
    <text evidence="1">The sequence shown here is derived from an EMBL/GenBank/DDBJ whole genome shotgun (WGS) entry which is preliminary data.</text>
</comment>
<name>A6G455_9BACT</name>
<reference evidence="1 2" key="1">
    <citation type="submission" date="2007-06" db="EMBL/GenBank/DDBJ databases">
        <authorList>
            <person name="Shimkets L."/>
            <person name="Ferriera S."/>
            <person name="Johnson J."/>
            <person name="Kravitz S."/>
            <person name="Beeson K."/>
            <person name="Sutton G."/>
            <person name="Rogers Y.-H."/>
            <person name="Friedman R."/>
            <person name="Frazier M."/>
            <person name="Venter J.C."/>
        </authorList>
    </citation>
    <scope>NUCLEOTIDE SEQUENCE [LARGE SCALE GENOMIC DNA]</scope>
    <source>
        <strain evidence="1 2">SIR-1</strain>
    </source>
</reference>
<keyword evidence="2" id="KW-1185">Reference proteome</keyword>
<evidence type="ECO:0000313" key="1">
    <source>
        <dbReference type="EMBL" id="EDM79378.1"/>
    </source>
</evidence>
<dbReference type="EMBL" id="ABCS01000020">
    <property type="protein sequence ID" value="EDM79378.1"/>
    <property type="molecule type" value="Genomic_DNA"/>
</dbReference>
<dbReference type="Proteomes" id="UP000005801">
    <property type="component" value="Unassembled WGS sequence"/>
</dbReference>
<dbReference type="InterPro" id="IPR025566">
    <property type="entry name" value="DUF4331"/>
</dbReference>
<evidence type="ECO:0000313" key="2">
    <source>
        <dbReference type="Proteomes" id="UP000005801"/>
    </source>
</evidence>
<dbReference type="STRING" id="391625.PPSIR1_02456"/>
<sequence length="180" mass="18749">MALAGAGLLTACSTEPETPDDPFVFATDDPSTYVRVDRIGMPAIGTAVIADKEGYNQADPSDDPSAFVEQIVASVTGLHEALDDDLTGLGLSPCAPDLCVEQAAPLVVPDIITVDTSADSGFPNGRRLEDPVIDVTLALVLLDLSVEGQTVTSLVGALNPTANDRPFEDAFPYLAPAHEL</sequence>
<gene>
    <name evidence="1" type="ORF">PPSIR1_02456</name>
</gene>
<dbReference type="AlphaFoldDB" id="A6G455"/>
<dbReference type="Pfam" id="PF14224">
    <property type="entry name" value="DUF4331"/>
    <property type="match status" value="1"/>
</dbReference>
<accession>A6G455</accession>
<dbReference type="eggNOG" id="ENOG502Z7P1">
    <property type="taxonomic scope" value="Bacteria"/>
</dbReference>
<organism evidence="1 2">
    <name type="scientific">Plesiocystis pacifica SIR-1</name>
    <dbReference type="NCBI Taxonomy" id="391625"/>
    <lineage>
        <taxon>Bacteria</taxon>
        <taxon>Pseudomonadati</taxon>
        <taxon>Myxococcota</taxon>
        <taxon>Polyangia</taxon>
        <taxon>Nannocystales</taxon>
        <taxon>Nannocystaceae</taxon>
        <taxon>Plesiocystis</taxon>
    </lineage>
</organism>